<dbReference type="InterPro" id="IPR011009">
    <property type="entry name" value="Kinase-like_dom_sf"/>
</dbReference>
<keyword evidence="17" id="KW-0175">Coiled coil</keyword>
<dbReference type="Pfam" id="PF02260">
    <property type="entry name" value="FATC"/>
    <property type="match status" value="1"/>
</dbReference>
<evidence type="ECO:0000256" key="17">
    <source>
        <dbReference type="SAM" id="Coils"/>
    </source>
</evidence>
<dbReference type="GO" id="GO:0005524">
    <property type="term" value="F:ATP binding"/>
    <property type="evidence" value="ECO:0007669"/>
    <property type="project" value="UniProtKB-KW"/>
</dbReference>
<evidence type="ECO:0000313" key="22">
    <source>
        <dbReference type="EMBL" id="KAG6940570.1"/>
    </source>
</evidence>
<keyword evidence="12 22" id="KW-0418">Kinase</keyword>
<dbReference type="PROSITE" id="PS00915">
    <property type="entry name" value="PI3_4_KINASE_1"/>
    <property type="match status" value="1"/>
</dbReference>
<evidence type="ECO:0000256" key="5">
    <source>
        <dbReference type="ARBA" id="ARBA00022517"/>
    </source>
</evidence>
<dbReference type="SMART" id="SM01344">
    <property type="entry name" value="NUC194"/>
    <property type="match status" value="1"/>
</dbReference>
<sequence length="4182" mass="477367">MPGQVHSPKRARLCDWFRPTKLLSGPRRDELVVPGAAGGMAAALPVGGGGGIQGSLHQLCCALQDPDPGTAALRGYHLIRSVGEACVTGTGDGARALQTSLVFSKDNGLLVFVRKSLSIEEFRDCREEALKFLCVFLEKIGQQVHPYAHDIKLTCISVYTKEKAAKCKIPALELLIKLLQNLRSSFLMEELKVGEIFNKFYGELAARSKVPDTVLEKLYELLGVLGEVQPSDMVDNSEKLFRAFLGELKTQMTSATREPKLPVVAGCLKGLTALMYNFTKSMDEDPRTSKEIFDFAVKAINPQVDLKRYAVPLAGLHLFSMHAAQFGTSLLDNYISLFEVLSKWCGHTNAEVKKGGHSALDSFLRQISLMVAKNAEMHKSKLQFFMEQFYGIIRKMDSSNKELSIAIRGYGLFAAPCKAINSKDVDFMYVELLQRCKQMYLTEAETADEHVYQLPSFLQSIASVIFHIDTIPEVYTPVLERLIVVQIDSFPQYSVKMQSVCCKSIVKVFLALAGKGPVLWSFISTVVHQGLVRVCSKPITFSGEIFGKEFSKLEEPTAAGEVRTGKWKVPTYKNYLDLFRSLLNCDTMKDSVLADETFLIANSPLLSLNRLLYDELIKSILKIIEKLDLTVQKLNASEQDENEAGIALVVPTSDPASNLQPTKPKDFIAFVNLVEFCREILPEKHVEFFEPWMYSFGYELIIQSTRLPLISGFYKLLSVSMKIARKIKYFEGVNPKNYQKCSDDPEKSSCFALFAKFGKEVTAKMKQYKDELLASCLTFVLSLPHDIIMLDIKAYIPALQNAFKLGLSYTPMADEGLDALENWSAHIPKHIMQPYYKDVLPLFDDYLKTTGLAEESQNKWEVRKLSRAAQKGFNKVVIQHLKKAKTLSSEEDLSLEAVRTRVVRLLGSLGGQINRNLVTAASAEEMMKKCVSWDTEKRLSFAVPFADMKPVIYLDLFLPRVTELALSASDRQTKVAACELLHSIVMYMLGKASQMPDGHSGSPPMYQLYKRMFPVLLRLACDVDQVTRQLYELLVMELIHWFTNNKKFESQDTVALLEAILDGIVDPVDSSLRDFCGQCVKEFMKWSIKQTTPQQQEKSPVNTKSLFKRLYSLALHPNALKRLGAALAFNNIYREFREENSLVEQFVFEVLVVYLESLALTHTDEKSLGTVQQCCDAIDHLKRIIKHKASSLNKAEKRRIPRGFPNAKSMCLLDLVMWLLVQCGRPQTECRHKSMELFYEFVPLLPGNQSPSLWLGDVLKKQGISFLINKFEGGGNDGDNLSGILSQPTLCDMQEPFSLRAVVQWMDMFLAALDCYNTFIEQGMIKPNEILGTKMRSSFLRAVEFFLETIVLHDISAAEQCFDTGSKGNMFSPQEREEYNYSKCTIVVRIMAFVSMILETCQQDFWKLLEKELLNANLIELLVRIVCDPANIGFNTADVQVMKNLPDVSVRLIKALMKSPYKESLELSIKKRITSQSIEELCSVELYNPDARFDHVRLSSILSACRQLHKAGLLHSALQSQGSGLHFTVGSKLLSVVYKSIAPGDERKSLPSLDISSKRLADGLLQLAFAFGGQCEELVSLLLNTMMLSVPLSGTSQRSLISFSHGEYFYSLFSETINRELLKDLDVAILQLMKSSVDCPKMVGTIVNGMLDQSFRERAVRKQQGMKLVTAVLRNWMRLDSWWAKDSAPESKMAVLTLLAKVLQIDSSVSFNTNHEAFSAVFNTYTSLLIDRNLGLNLKSQAVIILPFFTNLTGERISELKNALDQFVAFNFPMKSDEFPKGTLRYNNYVDCTKKFLDALELSQSPMLLQLMTEILCRDHRHFMEDLFQTSFKRISRRRSCEKQVVLLDTVHKMFQSEALLSNATRQAFVDRSFLTLLLHCSLDALKEFFSKIVLEAMDTLKTRFTKSNESAFDTQVTKKMGYYKILEVMYSRLSKDDIYSKDSRINQAYQGSTNVEGNELTKTLIKSCYDAFTENMAGESQLLEKRRQYHCAAYNCAIAVISCVFTESKFYQGFLFTEKPEKNLFIFENLLDLKHQYSFPVEVEVPMERKKRYITIRKEARDSVNRGSDEPQYLPSASYMVDSSLSEEMSQFDFSTGVQSFSYNSQDPTATSVHFRRKEPTESMDIDDLMELEMDELNQHECMAAMTTLIKHMQRNQITPKVDEEIVPPDLPPWMKFIHGKLGNPSVPLNIRLFLAKLIVNTEEVFRPYARQWLGPLLQLVVSRDNGGEGIHYMVVEIVVTLLSWTSVAAPKGNIKDEILANRLLEFLMKNVFHQKRAVFRHNLEIIKTVVECWKDCLSIPYRLIFEQFSGGDPDTKDNSVGIQLLGIVLANNLSPYDPKCEIDSVRYFQALANNMSLIRYKEVYAAAAEVLGLILQYMAEKENIFEGPVYDCVIKQLKQHQSTKEDKFIMCLNKVAKNFPPLADRFMNAVFFLIPKLHGVLKTYCLEVVMYRAEEITDLYLQLKSKDFIQVMSHRDDERQRVCLDIVHKMLPKLKPLELRELLPGVTGFISHPSPVCRERMYDILMWIYDNYRDPESQAEEESQKVFKLAKEMLLQGLMDENSGLQLIVRNFWSDETRLPTNTLDRMLALLNSLYSTKIETQYLSLATNFLLEMTSKSPDYSREMFEHPLSECRFQDFTIDSNWHYRSTILTPMFVETQASQSAKRNRSQEGSLSAQGSLGGQVRATQQQYEFTPTQNVSGRSSFNWLTGSSIDTLAEYTVPSSESLSSSMLFASKRSERSQRATLKPLGPNFGKKRLGLPGDEVDSKAKGIDERAEILRLRRRFLKDQEKLSLIYARKGVAEQKREKEIKSELKMKHDAQVTLYRSYRQGDLPDIQIEYSSLITPLQGVAQRDPVLAKQLFSSLFTGILKEMNKFKNPSEKNCITRELLQNFNHFLSTTVSYFPPFIACIQEMSYQHRELLDLDAATVSTSCLASLQQPVGILLLEQALTRLPSAEEPLSKRMRGRAELSPDVIRWIELAKLYRSVGDYDVLRDIFSGKIGTKEITQNALLAEAKSDYAEAAKQYDEALSKQDWSDGEPTEAEKDFWELASLECYNHLTEWKSLEYCSTVNIDSGQPPDLNKTWSDPFYQETYLPYIIRSKLKLLLHGGNDQSLLTFIDEAMKIEQRKALIEMYYSQELSLLYILQDDFDRAKYYISSGMQAFMQNYSSIDTLLHQSRLTKLQSVQALTEIQEFITFISKPSSLASQASLKRLLRIWTSRYPDDKMDPMNIWDDIITNRCFFLGKIQEKLPNIQADDSMEVDGRGDVGDKIEADMQEEDIHSMIRSCKFNMKMKMIESARKQNSFSVAMKLLKDLHRESKTREDWLLRWNHSYCRFSHSRSQSQNRPEQMLTVLKTISLLDESKSDYLNKNIVAFRNQNLLLGTTYHILASALSKDRRCLEKIEEEKARKVVMLSGERPESSEKVIAGLNKRAYQYFSTAVRKAEEEVQSHSMEHVDLRGVINAYMTLVDFCDKHLRKEEEGSSDVSALDLQTFPAIVVEKMIKALKLNSRDARLKFPRLLQIIERYPAETLGLMAREISSVPCWQFIGWISQLMAMLDKEEAVAVQHTVEEIANSYPQAIVYPFLISSENYSFKDTATGHKNKEFVARIKSKLDRGGVIQDFVHALEQLSNPVMLFKDWVEDVKNELGKTQRNKNNLKEMYERMYRNLGDLQAPGLGSFRRRFIQTFGKDFNDHFGKGGSKLLDMKADDFSRIALSLLSKMKDQKEPGNLKECSPWMSDFKAEFMRNELEIPGQYDGKGKPLAEYHAKISGFDERIKVMESIRKPKRINIRGSDEREHPFLVKGGEDLRQDQRIEQLFDVMNIILSQDATCSQRNMQIKTYKVIPMTTRLGLIEWLENTCTLKNFLMESMSEEEKDDYHSQKGPRIMYSDWLSKMAGKEKGIARYKTMYSRANRTETVLSFRNRETSVPGDLLRRAFVKMSTAPEAFLSLRSHFASSHALMCMSHWILGIGDRHLSNFMINMETGGMVGIDFGHAFGSATQFLQVPELMPFRLTRQFINLMLPMKESGLIYSVMVHSLRAYRRDPDLLISTMDVFVKEPSLDWQNFELKQLKKGGTWSKEVNTAEINWYPLQKVNCAKRKLAGSNPAVLTCDELRLGHEKSPAYKEYVAVAQGSRDHNIRAKEPEDGLLEEIQVKCLIDQATDPNLLGRVWEGWEPWM</sequence>
<evidence type="ECO:0000256" key="10">
    <source>
        <dbReference type="ARBA" id="ARBA00022741"/>
    </source>
</evidence>
<keyword evidence="6" id="KW-0723">Serine/threonine-protein kinase</keyword>
<dbReference type="Gene3D" id="3.30.1010.10">
    <property type="entry name" value="Phosphatidylinositol 3-kinase Catalytic Subunit, Chain A, domain 4"/>
    <property type="match status" value="1"/>
</dbReference>
<dbReference type="GO" id="GO:0006303">
    <property type="term" value="P:double-strand break repair via nonhomologous end joining"/>
    <property type="evidence" value="ECO:0007669"/>
    <property type="project" value="InterPro"/>
</dbReference>
<dbReference type="GO" id="GO:0008630">
    <property type="term" value="P:intrinsic apoptotic signaling pathway in response to DNA damage"/>
    <property type="evidence" value="ECO:0007669"/>
    <property type="project" value="TreeGrafter"/>
</dbReference>
<evidence type="ECO:0000259" key="19">
    <source>
        <dbReference type="PROSITE" id="PS50290"/>
    </source>
</evidence>
<evidence type="ECO:0000256" key="3">
    <source>
        <dbReference type="ARBA" id="ARBA00012513"/>
    </source>
</evidence>
<evidence type="ECO:0000256" key="8">
    <source>
        <dbReference type="ARBA" id="ARBA00022679"/>
    </source>
</evidence>
<keyword evidence="23" id="KW-1185">Reference proteome</keyword>
<evidence type="ECO:0000256" key="2">
    <source>
        <dbReference type="ARBA" id="ARBA00011031"/>
    </source>
</evidence>
<comment type="subcellular location">
    <subcellularLocation>
        <location evidence="1">Nucleus</location>
        <location evidence="1">Nucleolus</location>
    </subcellularLocation>
</comment>
<keyword evidence="7" id="KW-0597">Phosphoprotein</keyword>
<dbReference type="InterPro" id="IPR016024">
    <property type="entry name" value="ARM-type_fold"/>
</dbReference>
<dbReference type="OrthoDB" id="431717at2759"/>
<gene>
    <name evidence="22" type="primary">PRKDC</name>
    <name evidence="22" type="ORF">G0U57_015973</name>
</gene>
<evidence type="ECO:0000256" key="4">
    <source>
        <dbReference type="ARBA" id="ARBA00018077"/>
    </source>
</evidence>
<dbReference type="EMBL" id="JAHGAV010000004">
    <property type="protein sequence ID" value="KAG6940570.1"/>
    <property type="molecule type" value="Genomic_DNA"/>
</dbReference>
<dbReference type="InterPro" id="IPR018936">
    <property type="entry name" value="PI3/4_kinase_CS"/>
</dbReference>
<keyword evidence="9" id="KW-0677">Repeat</keyword>
<dbReference type="InterPro" id="IPR046803">
    <property type="entry name" value="DNAPKcs_CC1-2"/>
</dbReference>
<protein>
    <recommendedName>
        <fullName evidence="4">DNA-dependent protein kinase catalytic subunit</fullName>
        <ecNumber evidence="3">2.7.11.1</ecNumber>
    </recommendedName>
</protein>
<dbReference type="PANTHER" id="PTHR11139">
    <property type="entry name" value="ATAXIA TELANGIECTASIA MUTATED ATM -RELATED"/>
    <property type="match status" value="1"/>
</dbReference>
<dbReference type="InterPro" id="IPR003152">
    <property type="entry name" value="FATC_dom"/>
</dbReference>
<keyword evidence="5" id="KW-0690">Ribosome biogenesis</keyword>
<dbReference type="InterPro" id="IPR037706">
    <property type="entry name" value="DNA-PK_dom"/>
</dbReference>
<evidence type="ECO:0000256" key="11">
    <source>
        <dbReference type="ARBA" id="ARBA00022763"/>
    </source>
</evidence>
<dbReference type="Pfam" id="PF19704">
    <property type="entry name" value="DNAPKcs_CC5"/>
    <property type="match status" value="1"/>
</dbReference>
<keyword evidence="8" id="KW-0808">Transferase</keyword>
<dbReference type="PROSITE" id="PS50290">
    <property type="entry name" value="PI3_4_KINASE_3"/>
    <property type="match status" value="1"/>
</dbReference>
<evidence type="ECO:0000256" key="18">
    <source>
        <dbReference type="SAM" id="MobiDB-lite"/>
    </source>
</evidence>
<name>A0A8T1TI49_CHESE</name>
<dbReference type="InterPro" id="IPR046804">
    <property type="entry name" value="DNA-PKcs_N"/>
</dbReference>
<proteinExistence type="inferred from homology"/>
<dbReference type="GO" id="GO:0004677">
    <property type="term" value="F:DNA-dependent protein kinase activity"/>
    <property type="evidence" value="ECO:0007669"/>
    <property type="project" value="InterPro"/>
</dbReference>
<dbReference type="Pfam" id="PF02259">
    <property type="entry name" value="FAT"/>
    <property type="match status" value="1"/>
</dbReference>
<keyword evidence="16" id="KW-0539">Nucleus</keyword>
<evidence type="ECO:0000259" key="20">
    <source>
        <dbReference type="PROSITE" id="PS51189"/>
    </source>
</evidence>
<dbReference type="InterPro" id="IPR036940">
    <property type="entry name" value="PI3/4_kinase_cat_sf"/>
</dbReference>
<dbReference type="InterPro" id="IPR012582">
    <property type="entry name" value="DNAPKcs_CC3"/>
</dbReference>
<keyword evidence="15" id="KW-0234">DNA repair</keyword>
<dbReference type="Pfam" id="PF08163">
    <property type="entry name" value="DNAPKcs_CC3"/>
    <property type="match status" value="1"/>
</dbReference>
<dbReference type="FunFam" id="1.10.1070.11:FF:000018">
    <property type="entry name" value="DNA-dependent protein kinase catalytic subunit"/>
    <property type="match status" value="1"/>
</dbReference>
<dbReference type="Pfam" id="PF20502">
    <property type="entry name" value="DNAPKcs_CC1-2"/>
    <property type="match status" value="1"/>
</dbReference>
<evidence type="ECO:0000256" key="12">
    <source>
        <dbReference type="ARBA" id="ARBA00022777"/>
    </source>
</evidence>
<dbReference type="Gene3D" id="1.10.1070.11">
    <property type="entry name" value="Phosphatidylinositol 3-/4-kinase, catalytic domain"/>
    <property type="match status" value="1"/>
</dbReference>
<dbReference type="SMART" id="SM01343">
    <property type="entry name" value="FATC"/>
    <property type="match status" value="1"/>
</dbReference>
<evidence type="ECO:0000256" key="7">
    <source>
        <dbReference type="ARBA" id="ARBA00022553"/>
    </source>
</evidence>
<dbReference type="Pfam" id="PF20500">
    <property type="entry name" value="DNA-PKcs_N"/>
    <property type="match status" value="1"/>
</dbReference>
<dbReference type="SUPFAM" id="SSF56112">
    <property type="entry name" value="Protein kinase-like (PK-like)"/>
    <property type="match status" value="1"/>
</dbReference>
<evidence type="ECO:0000256" key="6">
    <source>
        <dbReference type="ARBA" id="ARBA00022527"/>
    </source>
</evidence>
<feature type="domain" description="FATC" evidence="21">
    <location>
        <begin position="4150"/>
        <end position="4182"/>
    </location>
</feature>
<dbReference type="GO" id="GO:0033152">
    <property type="term" value="P:immunoglobulin V(D)J recombination"/>
    <property type="evidence" value="ECO:0007669"/>
    <property type="project" value="TreeGrafter"/>
</dbReference>
<dbReference type="GO" id="GO:0005730">
    <property type="term" value="C:nucleolus"/>
    <property type="evidence" value="ECO:0007669"/>
    <property type="project" value="UniProtKB-SubCell"/>
</dbReference>
<evidence type="ECO:0000256" key="13">
    <source>
        <dbReference type="ARBA" id="ARBA00022803"/>
    </source>
</evidence>
<comment type="similarity">
    <text evidence="2">Belongs to the PI3/PI4-kinase family.</text>
</comment>
<dbReference type="InterPro" id="IPR050517">
    <property type="entry name" value="DDR_Repair_Kinase"/>
</dbReference>
<evidence type="ECO:0000259" key="21">
    <source>
        <dbReference type="PROSITE" id="PS51190"/>
    </source>
</evidence>
<evidence type="ECO:0000256" key="16">
    <source>
        <dbReference type="ARBA" id="ARBA00023242"/>
    </source>
</evidence>
<evidence type="ECO:0000256" key="1">
    <source>
        <dbReference type="ARBA" id="ARBA00004604"/>
    </source>
</evidence>
<dbReference type="FunFam" id="3.30.1010.10:FF:000013">
    <property type="entry name" value="Protein kinase, DNA-activated, catalytic subunit"/>
    <property type="match status" value="1"/>
</dbReference>
<evidence type="ECO:0000256" key="14">
    <source>
        <dbReference type="ARBA" id="ARBA00022840"/>
    </source>
</evidence>
<dbReference type="PROSITE" id="PS51189">
    <property type="entry name" value="FAT"/>
    <property type="match status" value="1"/>
</dbReference>
<dbReference type="SUPFAM" id="SSF48371">
    <property type="entry name" value="ARM repeat"/>
    <property type="match status" value="2"/>
</dbReference>
<dbReference type="InterPro" id="IPR000403">
    <property type="entry name" value="PI3/4_kinase_cat_dom"/>
</dbReference>
<dbReference type="InterPro" id="IPR045581">
    <property type="entry name" value="DNAPKcs_CC5"/>
</dbReference>
<dbReference type="SMART" id="SM00146">
    <property type="entry name" value="PI3Kc"/>
    <property type="match status" value="1"/>
</dbReference>
<keyword evidence="14" id="KW-0067">ATP-binding</keyword>
<dbReference type="Proteomes" id="UP000765507">
    <property type="component" value="Unassembled WGS sequence"/>
</dbReference>
<feature type="region of interest" description="Disordered" evidence="18">
    <location>
        <begin position="2663"/>
        <end position="2684"/>
    </location>
</feature>
<dbReference type="PROSITE" id="PS51190">
    <property type="entry name" value="FATC"/>
    <property type="match status" value="1"/>
</dbReference>
<organism evidence="22 23">
    <name type="scientific">Chelydra serpentina</name>
    <name type="common">Snapping turtle</name>
    <name type="synonym">Testudo serpentina</name>
    <dbReference type="NCBI Taxonomy" id="8475"/>
    <lineage>
        <taxon>Eukaryota</taxon>
        <taxon>Metazoa</taxon>
        <taxon>Chordata</taxon>
        <taxon>Craniata</taxon>
        <taxon>Vertebrata</taxon>
        <taxon>Euteleostomi</taxon>
        <taxon>Archelosauria</taxon>
        <taxon>Testudinata</taxon>
        <taxon>Testudines</taxon>
        <taxon>Cryptodira</taxon>
        <taxon>Durocryptodira</taxon>
        <taxon>Americhelydia</taxon>
        <taxon>Chelydroidea</taxon>
        <taxon>Chelydridae</taxon>
        <taxon>Chelydra</taxon>
    </lineage>
</organism>
<comment type="caution">
    <text evidence="22">The sequence shown here is derived from an EMBL/GenBank/DDBJ whole genome shotgun (WGS) entry which is preliminary data.</text>
</comment>
<feature type="domain" description="FAT" evidence="20">
    <location>
        <begin position="2962"/>
        <end position="3594"/>
    </location>
</feature>
<dbReference type="GO" id="GO:0000723">
    <property type="term" value="P:telomere maintenance"/>
    <property type="evidence" value="ECO:0007669"/>
    <property type="project" value="TreeGrafter"/>
</dbReference>
<keyword evidence="13" id="KW-0802">TPR repeat</keyword>
<dbReference type="PANTHER" id="PTHR11139:SF68">
    <property type="entry name" value="DNA-DEPENDENT PROTEIN KINASE CATALYTIC SUBUNIT"/>
    <property type="match status" value="1"/>
</dbReference>
<dbReference type="InterPro" id="IPR014009">
    <property type="entry name" value="PIK_FAT"/>
</dbReference>
<evidence type="ECO:0000256" key="9">
    <source>
        <dbReference type="ARBA" id="ARBA00022737"/>
    </source>
</evidence>
<feature type="coiled-coil region" evidence="17">
    <location>
        <begin position="3644"/>
        <end position="3671"/>
    </location>
</feature>
<reference evidence="22 23" key="1">
    <citation type="journal article" date="2020" name="G3 (Bethesda)">
        <title>Draft Genome of the Common Snapping Turtle, Chelydra serpentina, a Model for Phenotypic Plasticity in Reptiles.</title>
        <authorList>
            <person name="Das D."/>
            <person name="Singh S.K."/>
            <person name="Bierstedt J."/>
            <person name="Erickson A."/>
            <person name="Galli G.L.J."/>
            <person name="Crossley D.A. 2nd"/>
            <person name="Rhen T."/>
        </authorList>
    </citation>
    <scope>NUCLEOTIDE SEQUENCE [LARGE SCALE GENOMIC DNA]</scope>
    <source>
        <strain evidence="22">KW</strain>
    </source>
</reference>
<evidence type="ECO:0000313" key="23">
    <source>
        <dbReference type="Proteomes" id="UP000765507"/>
    </source>
</evidence>
<accession>A0A8T1TI49</accession>
<evidence type="ECO:0000256" key="15">
    <source>
        <dbReference type="ARBA" id="ARBA00023204"/>
    </source>
</evidence>
<dbReference type="PROSITE" id="PS00916">
    <property type="entry name" value="PI3_4_KINASE_2"/>
    <property type="match status" value="1"/>
</dbReference>
<dbReference type="CDD" id="cd05172">
    <property type="entry name" value="PIKKc_DNA-PK"/>
    <property type="match status" value="1"/>
</dbReference>
<dbReference type="GO" id="GO:0042254">
    <property type="term" value="P:ribosome biogenesis"/>
    <property type="evidence" value="ECO:0007669"/>
    <property type="project" value="UniProtKB-KW"/>
</dbReference>
<dbReference type="EC" id="2.7.11.1" evidence="3"/>
<keyword evidence="10" id="KW-0547">Nucleotide-binding</keyword>
<dbReference type="Pfam" id="PF00454">
    <property type="entry name" value="PI3_PI4_kinase"/>
    <property type="match status" value="1"/>
</dbReference>
<feature type="domain" description="PI3K/PI4K catalytic" evidence="19">
    <location>
        <begin position="3776"/>
        <end position="4107"/>
    </location>
</feature>
<keyword evidence="11" id="KW-0227">DNA damage</keyword>
<dbReference type="InterPro" id="IPR003151">
    <property type="entry name" value="PIK-rel_kinase_FAT"/>
</dbReference>